<feature type="compositionally biased region" description="Pro residues" evidence="1">
    <location>
        <begin position="137"/>
        <end position="146"/>
    </location>
</feature>
<evidence type="ECO:0000256" key="1">
    <source>
        <dbReference type="SAM" id="MobiDB-lite"/>
    </source>
</evidence>
<protein>
    <submittedName>
        <fullName evidence="2">Uncharacterized protein</fullName>
    </submittedName>
</protein>
<feature type="region of interest" description="Disordered" evidence="1">
    <location>
        <begin position="168"/>
        <end position="203"/>
    </location>
</feature>
<feature type="compositionally biased region" description="Low complexity" evidence="1">
    <location>
        <begin position="181"/>
        <end position="193"/>
    </location>
</feature>
<organism evidence="2 3">
    <name type="scientific">Penicillium oxalicum (strain 114-2 / CGMCC 5302)</name>
    <name type="common">Penicillium decumbens</name>
    <dbReference type="NCBI Taxonomy" id="933388"/>
    <lineage>
        <taxon>Eukaryota</taxon>
        <taxon>Fungi</taxon>
        <taxon>Dikarya</taxon>
        <taxon>Ascomycota</taxon>
        <taxon>Pezizomycotina</taxon>
        <taxon>Eurotiomycetes</taxon>
        <taxon>Eurotiomycetidae</taxon>
        <taxon>Eurotiales</taxon>
        <taxon>Aspergillaceae</taxon>
        <taxon>Penicillium</taxon>
    </lineage>
</organism>
<dbReference type="HOGENOM" id="CLU_1058081_0_0_1"/>
<dbReference type="AlphaFoldDB" id="S8B970"/>
<keyword evidence="3" id="KW-1185">Reference proteome</keyword>
<dbReference type="EMBL" id="KB644413">
    <property type="protein sequence ID" value="EPS31307.1"/>
    <property type="molecule type" value="Genomic_DNA"/>
</dbReference>
<evidence type="ECO:0000313" key="3">
    <source>
        <dbReference type="Proteomes" id="UP000019376"/>
    </source>
</evidence>
<proteinExistence type="predicted"/>
<feature type="region of interest" description="Disordered" evidence="1">
    <location>
        <begin position="122"/>
        <end position="155"/>
    </location>
</feature>
<accession>S8B970</accession>
<gene>
    <name evidence="2" type="ORF">PDE_06262</name>
</gene>
<evidence type="ECO:0000313" key="2">
    <source>
        <dbReference type="EMBL" id="EPS31307.1"/>
    </source>
</evidence>
<sequence>MCPICKPRLESLHLHACHAIYSSQFSATFETRQRDSKKKGGKGPEVGRCALAGRGAQSSTSTVFISKWSKSPQFLVVRREWRPDPIRAPNEGGGARPGTLNGWEASRALSSCWGTDLLARAGAKKKGGRDQERKSSPSPPVEPPSPGSNQRGSRCWLRIGTEGGVGFETRGGRGIHRWSETGRTTYSTTRTDPPGGPDPHSEQKKTNMLRAEVGMCGCHNNWVSILSVLPASLPSPFESFRAYWILCVPAITRASHDPRSETI</sequence>
<name>S8B970_PENO1</name>
<dbReference type="Proteomes" id="UP000019376">
    <property type="component" value="Unassembled WGS sequence"/>
</dbReference>
<reference evidence="2 3" key="1">
    <citation type="journal article" date="2013" name="PLoS ONE">
        <title>Genomic and secretomic analyses reveal unique features of the lignocellulolytic enzyme system of Penicillium decumbens.</title>
        <authorList>
            <person name="Liu G."/>
            <person name="Zhang L."/>
            <person name="Wei X."/>
            <person name="Zou G."/>
            <person name="Qin Y."/>
            <person name="Ma L."/>
            <person name="Li J."/>
            <person name="Zheng H."/>
            <person name="Wang S."/>
            <person name="Wang C."/>
            <person name="Xun L."/>
            <person name="Zhao G.-P."/>
            <person name="Zhou Z."/>
            <person name="Qu Y."/>
        </authorList>
    </citation>
    <scope>NUCLEOTIDE SEQUENCE [LARGE SCALE GENOMIC DNA]</scope>
    <source>
        <strain evidence="3">114-2 / CGMCC 5302</strain>
    </source>
</reference>